<reference evidence="1" key="1">
    <citation type="journal article" date="2023" name="G3 (Bethesda)">
        <title>A reference genome for the long-term kleptoplast-retaining sea slug Elysia crispata morphotype clarki.</title>
        <authorList>
            <person name="Eastman K.E."/>
            <person name="Pendleton A.L."/>
            <person name="Shaikh M.A."/>
            <person name="Suttiyut T."/>
            <person name="Ogas R."/>
            <person name="Tomko P."/>
            <person name="Gavelis G."/>
            <person name="Widhalm J.R."/>
            <person name="Wisecaver J.H."/>
        </authorList>
    </citation>
    <scope>NUCLEOTIDE SEQUENCE</scope>
    <source>
        <strain evidence="1">ECLA1</strain>
    </source>
</reference>
<dbReference type="EMBL" id="JAWDGP010003258">
    <property type="protein sequence ID" value="KAK3775921.1"/>
    <property type="molecule type" value="Genomic_DNA"/>
</dbReference>
<proteinExistence type="predicted"/>
<evidence type="ECO:0000313" key="2">
    <source>
        <dbReference type="Proteomes" id="UP001283361"/>
    </source>
</evidence>
<comment type="caution">
    <text evidence="1">The sequence shown here is derived from an EMBL/GenBank/DDBJ whole genome shotgun (WGS) entry which is preliminary data.</text>
</comment>
<keyword evidence="2" id="KW-1185">Reference proteome</keyword>
<organism evidence="1 2">
    <name type="scientific">Elysia crispata</name>
    <name type="common">lettuce slug</name>
    <dbReference type="NCBI Taxonomy" id="231223"/>
    <lineage>
        <taxon>Eukaryota</taxon>
        <taxon>Metazoa</taxon>
        <taxon>Spiralia</taxon>
        <taxon>Lophotrochozoa</taxon>
        <taxon>Mollusca</taxon>
        <taxon>Gastropoda</taxon>
        <taxon>Heterobranchia</taxon>
        <taxon>Euthyneura</taxon>
        <taxon>Panpulmonata</taxon>
        <taxon>Sacoglossa</taxon>
        <taxon>Placobranchoidea</taxon>
        <taxon>Plakobranchidae</taxon>
        <taxon>Elysia</taxon>
    </lineage>
</organism>
<protein>
    <submittedName>
        <fullName evidence="1">Uncharacterized protein</fullName>
    </submittedName>
</protein>
<name>A0AAE1DM85_9GAST</name>
<sequence length="93" mass="10487">MTRYSGLSPDSSVFSRSIHRSRRTCADRFVQPDGSQQHSKPDNEYGHLGELTYPLLTRNMTLMTDVHLIPCGATHTIVQSSVVKRGKEELRSL</sequence>
<evidence type="ECO:0000313" key="1">
    <source>
        <dbReference type="EMBL" id="KAK3775921.1"/>
    </source>
</evidence>
<dbReference type="Proteomes" id="UP001283361">
    <property type="component" value="Unassembled WGS sequence"/>
</dbReference>
<gene>
    <name evidence="1" type="ORF">RRG08_017211</name>
</gene>
<accession>A0AAE1DM85</accession>
<dbReference type="AlphaFoldDB" id="A0AAE1DM85"/>